<feature type="signal peptide" evidence="2">
    <location>
        <begin position="1"/>
        <end position="24"/>
    </location>
</feature>
<evidence type="ECO:0000256" key="1">
    <source>
        <dbReference type="SAM" id="MobiDB-lite"/>
    </source>
</evidence>
<reference evidence="4 5" key="1">
    <citation type="submission" date="2020-08" db="EMBL/GenBank/DDBJ databases">
        <authorList>
            <person name="Newling K."/>
            <person name="Davey J."/>
            <person name="Forrester S."/>
        </authorList>
    </citation>
    <scope>NUCLEOTIDE SEQUENCE [LARGE SCALE GENOMIC DNA]</scope>
    <source>
        <strain evidence="5">Crithidia deanei Carvalho (ATCC PRA-265)</strain>
    </source>
</reference>
<feature type="compositionally biased region" description="Low complexity" evidence="1">
    <location>
        <begin position="285"/>
        <end position="303"/>
    </location>
</feature>
<dbReference type="PANTHER" id="PTHR34932">
    <property type="entry name" value="TRPL TRANSLOCATION DEFECT PROTEIN 14"/>
    <property type="match status" value="1"/>
</dbReference>
<dbReference type="InterPro" id="IPR053227">
    <property type="entry name" value="TRPL-trafficking_regulator"/>
</dbReference>
<feature type="region of interest" description="Disordered" evidence="1">
    <location>
        <begin position="437"/>
        <end position="509"/>
    </location>
</feature>
<evidence type="ECO:0000256" key="2">
    <source>
        <dbReference type="SAM" id="SignalP"/>
    </source>
</evidence>
<organism evidence="4 5">
    <name type="scientific">Angomonas deanei</name>
    <dbReference type="NCBI Taxonomy" id="59799"/>
    <lineage>
        <taxon>Eukaryota</taxon>
        <taxon>Discoba</taxon>
        <taxon>Euglenozoa</taxon>
        <taxon>Kinetoplastea</taxon>
        <taxon>Metakinetoplastina</taxon>
        <taxon>Trypanosomatida</taxon>
        <taxon>Trypanosomatidae</taxon>
        <taxon>Strigomonadinae</taxon>
        <taxon>Angomonas</taxon>
    </lineage>
</organism>
<dbReference type="PANTHER" id="PTHR34932:SF1">
    <property type="entry name" value="TRPL TRANSLOCATION DEFECT PROTEIN 14"/>
    <property type="match status" value="1"/>
</dbReference>
<keyword evidence="5" id="KW-1185">Reference proteome</keyword>
<evidence type="ECO:0000313" key="4">
    <source>
        <dbReference type="EMBL" id="CAD2222095.1"/>
    </source>
</evidence>
<feature type="compositionally biased region" description="Low complexity" evidence="1">
    <location>
        <begin position="445"/>
        <end position="455"/>
    </location>
</feature>
<feature type="region of interest" description="Disordered" evidence="1">
    <location>
        <begin position="390"/>
        <end position="412"/>
    </location>
</feature>
<dbReference type="GO" id="GO:0005525">
    <property type="term" value="F:GTP binding"/>
    <property type="evidence" value="ECO:0007669"/>
    <property type="project" value="TreeGrafter"/>
</dbReference>
<keyword evidence="2" id="KW-0732">Signal</keyword>
<dbReference type="Proteomes" id="UP000515908">
    <property type="component" value="Chromosome 24"/>
</dbReference>
<dbReference type="AlphaFoldDB" id="A0A7G2CRG4"/>
<evidence type="ECO:0000313" key="5">
    <source>
        <dbReference type="Proteomes" id="UP000515908"/>
    </source>
</evidence>
<name>A0A7G2CRG4_9TRYP</name>
<feature type="compositionally biased region" description="Polar residues" evidence="1">
    <location>
        <begin position="456"/>
        <end position="471"/>
    </location>
</feature>
<dbReference type="Pfam" id="PF13521">
    <property type="entry name" value="AAA_28"/>
    <property type="match status" value="1"/>
</dbReference>
<dbReference type="EMBL" id="LR877168">
    <property type="protein sequence ID" value="CAD2222095.1"/>
    <property type="molecule type" value="Genomic_DNA"/>
</dbReference>
<feature type="chain" id="PRO_5029011737" evidence="2">
    <location>
        <begin position="25"/>
        <end position="744"/>
    </location>
</feature>
<feature type="compositionally biased region" description="Basic and acidic residues" evidence="1">
    <location>
        <begin position="472"/>
        <end position="490"/>
    </location>
</feature>
<feature type="domain" description="NadR/Ttd14 AAA" evidence="3">
    <location>
        <begin position="23"/>
        <end position="131"/>
    </location>
</feature>
<accession>A0A7G2CRG4</accession>
<dbReference type="GO" id="GO:0035091">
    <property type="term" value="F:phosphatidylinositol binding"/>
    <property type="evidence" value="ECO:0007669"/>
    <property type="project" value="TreeGrafter"/>
</dbReference>
<feature type="region of interest" description="Disordered" evidence="1">
    <location>
        <begin position="285"/>
        <end position="366"/>
    </location>
</feature>
<feature type="region of interest" description="Disordered" evidence="1">
    <location>
        <begin position="598"/>
        <end position="617"/>
    </location>
</feature>
<protein>
    <submittedName>
        <fullName evidence="4">AAA domain containing protein, putative</fullName>
    </submittedName>
</protein>
<dbReference type="VEuPathDB" id="TriTrypDB:ADEAN_000963400"/>
<dbReference type="GO" id="GO:0070300">
    <property type="term" value="F:phosphatidic acid binding"/>
    <property type="evidence" value="ECO:0007669"/>
    <property type="project" value="TreeGrafter"/>
</dbReference>
<gene>
    <name evidence="4" type="ORF">ADEAN_000963400</name>
</gene>
<evidence type="ECO:0000259" key="3">
    <source>
        <dbReference type="Pfam" id="PF13521"/>
    </source>
</evidence>
<feature type="compositionally biased region" description="Polar residues" evidence="1">
    <location>
        <begin position="491"/>
        <end position="509"/>
    </location>
</feature>
<dbReference type="InterPro" id="IPR038727">
    <property type="entry name" value="NadR/Ttd14_AAA_dom"/>
</dbReference>
<proteinExistence type="predicted"/>
<sequence>MKLTMQRVVLQLMLFLEDCFYELAAMWGKPSVILYDRGTMDGSAYCTKTEWEEILSALNYTEEEVRDVRYDAVLHFVTAAIGAEEFYTLENNVARHETKEEAIAQDMQTRNVWRGHFLFFIIDNSTNFEQKLERAAHFIHKVVGLTTVFNTTNENNNNYNINTDSSPSTTCLVKENSLRSPPTPSNNNMNDVSIIMDKNLQTDLQDLAFIMTGSRSLLHGIIAESKSNSPSISANSRETSLPQALTVHGNNNNINQNNNSGGLLSPTVRDVSVLRDVAAATAGTLLGTTNSNENNNNTNNSKSPSPDAAQAFVDSVASMDQDEDEEESKNKNNENNNNDSEAPVGNERRRPTLPPIDASENNNNSVENIATRRTKSNSGNKFSGIAPLSAQTIADESENNNNSDTSKKEMTGHLARCESTVDELAASVLSTSATPVSAAHSLQSNHNTHNNQKNNIFSSGLPTYYSSQRNSEIQHDENHENEKNKNDDHSSNQNAEVATPTSSPSTSQRYYTTNMNLSTQDLNNNNNNNNNEMNSLQNTMTQSSIDNLGLQKHFILKYYNKKKIPKDAVSSDITMVFLKPSQPEITSEVLIRRARDDDPLASSHHGHNKNNNNEQKSNAVYMRRVEYAKPLFSDESCSRENSVSNDNNNNTLNMVARNVVTQRITRDEFLKLAENFDPTQSLVQKKTKRFLSGLHHLTVVTFLKPDELKGVSRVVGPASLRVEELPSWMEVDDQVSMMGGEGVM</sequence>